<dbReference type="PANTHER" id="PTHR33434">
    <property type="entry name" value="DEGV DOMAIN-CONTAINING PROTEIN DR_1986-RELATED"/>
    <property type="match status" value="1"/>
</dbReference>
<dbReference type="Pfam" id="PF21645">
    <property type="entry name" value="FakA-like_M"/>
    <property type="match status" value="1"/>
</dbReference>
<dbReference type="Pfam" id="PF13684">
    <property type="entry name" value="FakA-like_C"/>
    <property type="match status" value="1"/>
</dbReference>
<accession>A0ABN0XE35</accession>
<feature type="domain" description="DhaL" evidence="1">
    <location>
        <begin position="8"/>
        <end position="232"/>
    </location>
</feature>
<dbReference type="RefSeq" id="WP_252807970.1">
    <property type="nucleotide sequence ID" value="NZ_BAAABM010000055.1"/>
</dbReference>
<protein>
    <submittedName>
        <fullName evidence="2">DAK2 domain-containing protein</fullName>
    </submittedName>
</protein>
<comment type="caution">
    <text evidence="2">The sequence shown here is derived from an EMBL/GenBank/DDBJ whole genome shotgun (WGS) entry which is preliminary data.</text>
</comment>
<dbReference type="Pfam" id="PF02734">
    <property type="entry name" value="Dak2"/>
    <property type="match status" value="1"/>
</dbReference>
<dbReference type="PANTHER" id="PTHR33434:SF4">
    <property type="entry name" value="PHOSPHATASE PROTEIN"/>
    <property type="match status" value="1"/>
</dbReference>
<evidence type="ECO:0000259" key="1">
    <source>
        <dbReference type="PROSITE" id="PS51480"/>
    </source>
</evidence>
<dbReference type="Gene3D" id="1.25.40.340">
    <property type="match status" value="1"/>
</dbReference>
<dbReference type="SMART" id="SM01120">
    <property type="entry name" value="Dak2"/>
    <property type="match status" value="1"/>
</dbReference>
<dbReference type="SMART" id="SM01121">
    <property type="entry name" value="Dak1_2"/>
    <property type="match status" value="1"/>
</dbReference>
<dbReference type="InterPro" id="IPR004007">
    <property type="entry name" value="DhaL_dom"/>
</dbReference>
<dbReference type="InterPro" id="IPR036117">
    <property type="entry name" value="DhaL_dom_sf"/>
</dbReference>
<gene>
    <name evidence="2" type="ORF">GCM10010151_59700</name>
</gene>
<dbReference type="InterPro" id="IPR033470">
    <property type="entry name" value="FakA-like_C"/>
</dbReference>
<reference evidence="2 3" key="1">
    <citation type="journal article" date="2019" name="Int. J. Syst. Evol. Microbiol.">
        <title>The Global Catalogue of Microorganisms (GCM) 10K type strain sequencing project: providing services to taxonomists for standard genome sequencing and annotation.</title>
        <authorList>
            <consortium name="The Broad Institute Genomics Platform"/>
            <consortium name="The Broad Institute Genome Sequencing Center for Infectious Disease"/>
            <person name="Wu L."/>
            <person name="Ma J."/>
        </authorList>
    </citation>
    <scope>NUCLEOTIDE SEQUENCE [LARGE SCALE GENOMIC DNA]</scope>
    <source>
        <strain evidence="2 3">JCM 3146</strain>
    </source>
</reference>
<dbReference type="SUPFAM" id="SSF101473">
    <property type="entry name" value="DhaL-like"/>
    <property type="match status" value="1"/>
</dbReference>
<keyword evidence="3" id="KW-1185">Reference proteome</keyword>
<dbReference type="InterPro" id="IPR048394">
    <property type="entry name" value="FakA-like_M"/>
</dbReference>
<sequence length="560" mass="57319">MGEVLDAAAVRRWCRLAADALGRTRAGIDALNVFPVPDGDTGTNLHLTLLTAAERLDGLPGDADTADAWRTLAEGALVGARGNSGVILSQMLRGMAEVLGTGGGLDAALRNAADLAYRAVAHPVEGTMLSVLREAAEAISPAPAPTAAPVANPAADAGLDPPGVPIVILAADAGVDAAAVPVVDPGATAWAAAERARVALRRTPDHLDVLARSGVVDAGAAGLCVVLETLAAVVSGEYPETYEIPRRSQDHPPEAVPRAGGGGAYEVMYLLDASEDAVAGLRGELDALGDSLVVVGGARLWNVHVHTDDAGAAIEAGLRAGRPYRIRVTYLDAAEDRPARRTGRGVVAVTAGHGLAALLEEHGARVVRRSSGRVPGLAELTEAIVEAGSEVVVLPDDDTVLAVAEAAARRAREDGVHAAVVPATASVQSLAALAVHDALRRFEDDVIAMTRAAGATRSGRLETARSEAVTSAGMCRPGDILGLVDGDVALIGADAYALAASVLDRMLSPGSELVTLIAGDGAPGDLPDRVRERLRAVRPDVEVAVYHGGQNRHLLLIGVE</sequence>
<dbReference type="PROSITE" id="PS51480">
    <property type="entry name" value="DHAL"/>
    <property type="match status" value="1"/>
</dbReference>
<dbReference type="Proteomes" id="UP001501822">
    <property type="component" value="Unassembled WGS sequence"/>
</dbReference>
<evidence type="ECO:0000313" key="2">
    <source>
        <dbReference type="EMBL" id="GAA0361767.1"/>
    </source>
</evidence>
<name>A0ABN0XE35_9ACTN</name>
<evidence type="ECO:0000313" key="3">
    <source>
        <dbReference type="Proteomes" id="UP001501822"/>
    </source>
</evidence>
<proteinExistence type="predicted"/>
<dbReference type="InterPro" id="IPR050270">
    <property type="entry name" value="DegV_domain_contain"/>
</dbReference>
<dbReference type="EMBL" id="BAAABM010000055">
    <property type="protein sequence ID" value="GAA0361767.1"/>
    <property type="molecule type" value="Genomic_DNA"/>
</dbReference>
<organism evidence="2 3">
    <name type="scientific">Actinoallomurus spadix</name>
    <dbReference type="NCBI Taxonomy" id="79912"/>
    <lineage>
        <taxon>Bacteria</taxon>
        <taxon>Bacillati</taxon>
        <taxon>Actinomycetota</taxon>
        <taxon>Actinomycetes</taxon>
        <taxon>Streptosporangiales</taxon>
        <taxon>Thermomonosporaceae</taxon>
        <taxon>Actinoallomurus</taxon>
    </lineage>
</organism>